<dbReference type="EMBL" id="FOUM01000004">
    <property type="protein sequence ID" value="SFM36579.1"/>
    <property type="molecule type" value="Genomic_DNA"/>
</dbReference>
<organism evidence="1 2">
    <name type="scientific">Bacteroides xylanisolvens</name>
    <dbReference type="NCBI Taxonomy" id="371601"/>
    <lineage>
        <taxon>Bacteria</taxon>
        <taxon>Pseudomonadati</taxon>
        <taxon>Bacteroidota</taxon>
        <taxon>Bacteroidia</taxon>
        <taxon>Bacteroidales</taxon>
        <taxon>Bacteroidaceae</taxon>
        <taxon>Bacteroides</taxon>
    </lineage>
</organism>
<reference evidence="1 2" key="1">
    <citation type="submission" date="2016-10" db="EMBL/GenBank/DDBJ databases">
        <authorList>
            <person name="de Groot N.N."/>
        </authorList>
    </citation>
    <scope>NUCLEOTIDE SEQUENCE [LARGE SCALE GENOMIC DNA]</scope>
    <source>
        <strain evidence="1 2">NLAE-zl-C202</strain>
    </source>
</reference>
<protein>
    <submittedName>
        <fullName evidence="1">Uncharacterized protein</fullName>
    </submittedName>
</protein>
<evidence type="ECO:0000313" key="1">
    <source>
        <dbReference type="EMBL" id="SFM36579.1"/>
    </source>
</evidence>
<evidence type="ECO:0000313" key="2">
    <source>
        <dbReference type="Proteomes" id="UP000183766"/>
    </source>
</evidence>
<dbReference type="Proteomes" id="UP000183766">
    <property type="component" value="Unassembled WGS sequence"/>
</dbReference>
<accession>A0A1I4Q940</accession>
<gene>
    <name evidence="1" type="ORF">SAMN05216250_10414</name>
</gene>
<dbReference type="RefSeq" id="WP_046452329.1">
    <property type="nucleotide sequence ID" value="NZ_FOUM01000004.1"/>
</dbReference>
<dbReference type="AlphaFoldDB" id="A0A1I4Q940"/>
<sequence length="92" mass="10894">MKFTVLILEGNSLKLYQVMGHGGGIHACRKKDRQRLQYRQLLYYFRQSEEYTCQLVDKLTWSDKMYLYPISNVEMSKNSLLKQILIGKNKIS</sequence>
<name>A0A1I4Q940_9BACE</name>
<proteinExistence type="predicted"/>